<evidence type="ECO:0000256" key="2">
    <source>
        <dbReference type="ARBA" id="ARBA00004395"/>
    </source>
</evidence>
<evidence type="ECO:0000259" key="5">
    <source>
        <dbReference type="PROSITE" id="PS50191"/>
    </source>
</evidence>
<dbReference type="Pfam" id="PF03765">
    <property type="entry name" value="CRAL_TRIO_N"/>
    <property type="match status" value="1"/>
</dbReference>
<proteinExistence type="inferred from homology"/>
<evidence type="ECO:0000256" key="4">
    <source>
        <dbReference type="SAM" id="MobiDB-lite"/>
    </source>
</evidence>
<dbReference type="Pfam" id="PF00650">
    <property type="entry name" value="CRAL_TRIO"/>
    <property type="match status" value="1"/>
</dbReference>
<name>A0ABP0TT38_9BRYO</name>
<comment type="similarity">
    <text evidence="3">Belongs to the SFH family.</text>
</comment>
<dbReference type="EMBL" id="OZ019906">
    <property type="protein sequence ID" value="CAK9204354.1"/>
    <property type="molecule type" value="Genomic_DNA"/>
</dbReference>
<feature type="compositionally biased region" description="Low complexity" evidence="4">
    <location>
        <begin position="9"/>
        <end position="21"/>
    </location>
</feature>
<dbReference type="PRINTS" id="PR00180">
    <property type="entry name" value="CRETINALDHBP"/>
</dbReference>
<dbReference type="InterPro" id="IPR036865">
    <property type="entry name" value="CRAL-TRIO_dom_sf"/>
</dbReference>
<evidence type="ECO:0000313" key="6">
    <source>
        <dbReference type="EMBL" id="CAK9204354.1"/>
    </source>
</evidence>
<dbReference type="InterPro" id="IPR011074">
    <property type="entry name" value="CRAL/TRIO_N_dom"/>
</dbReference>
<dbReference type="PANTHER" id="PTHR45657">
    <property type="entry name" value="CRAL-TRIO DOMAIN-CONTAINING PROTEIN YKL091C-RELATED"/>
    <property type="match status" value="1"/>
</dbReference>
<organism evidence="6 7">
    <name type="scientific">Sphagnum troendelagicum</name>
    <dbReference type="NCBI Taxonomy" id="128251"/>
    <lineage>
        <taxon>Eukaryota</taxon>
        <taxon>Viridiplantae</taxon>
        <taxon>Streptophyta</taxon>
        <taxon>Embryophyta</taxon>
        <taxon>Bryophyta</taxon>
        <taxon>Sphagnophytina</taxon>
        <taxon>Sphagnopsida</taxon>
        <taxon>Sphagnales</taxon>
        <taxon>Sphagnaceae</taxon>
        <taxon>Sphagnum</taxon>
    </lineage>
</organism>
<protein>
    <recommendedName>
        <fullName evidence="5">CRAL-TRIO domain-containing protein</fullName>
    </recommendedName>
</protein>
<gene>
    <name evidence="6" type="ORF">CSSPTR1EN2_LOCUS7344</name>
</gene>
<dbReference type="InterPro" id="IPR036273">
    <property type="entry name" value="CRAL/TRIO_N_dom_sf"/>
</dbReference>
<evidence type="ECO:0000256" key="3">
    <source>
        <dbReference type="ARBA" id="ARBA00038020"/>
    </source>
</evidence>
<dbReference type="Gene3D" id="3.40.525.10">
    <property type="entry name" value="CRAL-TRIO lipid binding domain"/>
    <property type="match status" value="1"/>
</dbReference>
<dbReference type="SUPFAM" id="SSF52087">
    <property type="entry name" value="CRAL/TRIO domain"/>
    <property type="match status" value="1"/>
</dbReference>
<comment type="subcellular location">
    <subcellularLocation>
        <location evidence="1">Cell membrane</location>
        <topology evidence="1">Peripheral membrane protein</topology>
    </subcellularLocation>
    <subcellularLocation>
        <location evidence="2">Golgi apparatus membrane</location>
        <topology evidence="2">Peripheral membrane protein</topology>
    </subcellularLocation>
</comment>
<dbReference type="PROSITE" id="PS50191">
    <property type="entry name" value="CRAL_TRIO"/>
    <property type="match status" value="1"/>
</dbReference>
<dbReference type="InterPro" id="IPR001251">
    <property type="entry name" value="CRAL-TRIO_dom"/>
</dbReference>
<sequence>MIHDLCHCASSNNQQSGASSSGDDDAMSIHPEDLMQLQQETLNRFRVILTEEGLIRKRDDDNSLLRFLRARAFNIAKAKAMFEAMLEWRKEIGADTIKETFQFPERDAIKELYPHFHHKTDKMGRPVYIERLGQLQVDELLRVTTMDRMLLYHVKEWEILIDWKIPACSKKADTNISQTLTILDMKGVTMRHMSKQVRNFIQKITKVDQDFYPEYLGKMFIVNAPTAFKAMWAVVRPWLDKRTQKKIEVHGGNFSSKLLELVDSENLPAFLGGTCCCPGGCENADAGPWNESIHQKKQPYNEPPLKALDCPFN</sequence>
<dbReference type="SMART" id="SM01100">
    <property type="entry name" value="CRAL_TRIO_N"/>
    <property type="match status" value="1"/>
</dbReference>
<evidence type="ECO:0000313" key="7">
    <source>
        <dbReference type="Proteomes" id="UP001497512"/>
    </source>
</evidence>
<keyword evidence="7" id="KW-1185">Reference proteome</keyword>
<evidence type="ECO:0000256" key="1">
    <source>
        <dbReference type="ARBA" id="ARBA00004202"/>
    </source>
</evidence>
<dbReference type="Proteomes" id="UP001497512">
    <property type="component" value="Chromosome 14"/>
</dbReference>
<dbReference type="SMART" id="SM00516">
    <property type="entry name" value="SEC14"/>
    <property type="match status" value="1"/>
</dbReference>
<dbReference type="PANTHER" id="PTHR45657:SF63">
    <property type="entry name" value="CRAL-TRIO DOMAIN-CONTAINING PROTEIN"/>
    <property type="match status" value="1"/>
</dbReference>
<dbReference type="Gene3D" id="1.10.8.20">
    <property type="entry name" value="N-terminal domain of phosphatidylinositol transfer protein sec14p"/>
    <property type="match status" value="1"/>
</dbReference>
<accession>A0ABP0TT38</accession>
<feature type="region of interest" description="Disordered" evidence="4">
    <location>
        <begin position="9"/>
        <end position="28"/>
    </location>
</feature>
<reference evidence="6" key="1">
    <citation type="submission" date="2024-02" db="EMBL/GenBank/DDBJ databases">
        <authorList>
            <consortium name="ELIXIR-Norway"/>
            <consortium name="Elixir Norway"/>
        </authorList>
    </citation>
    <scope>NUCLEOTIDE SEQUENCE</scope>
</reference>
<dbReference type="CDD" id="cd00170">
    <property type="entry name" value="SEC14"/>
    <property type="match status" value="1"/>
</dbReference>
<dbReference type="InterPro" id="IPR051026">
    <property type="entry name" value="PI/PC_transfer"/>
</dbReference>
<feature type="domain" description="CRAL-TRIO" evidence="5">
    <location>
        <begin position="105"/>
        <end position="275"/>
    </location>
</feature>
<dbReference type="SUPFAM" id="SSF46938">
    <property type="entry name" value="CRAL/TRIO N-terminal domain"/>
    <property type="match status" value="1"/>
</dbReference>